<dbReference type="EMBL" id="QURR01000002">
    <property type="protein sequence ID" value="RGE46666.1"/>
    <property type="molecule type" value="Genomic_DNA"/>
</dbReference>
<accession>A0A373FR73</accession>
<reference evidence="1 2" key="1">
    <citation type="submission" date="2018-08" db="EMBL/GenBank/DDBJ databases">
        <title>Comamonas testosteroni strain SWCO2.</title>
        <authorList>
            <person name="Jiang N."/>
            <person name="Zhang X.Z."/>
        </authorList>
    </citation>
    <scope>NUCLEOTIDE SEQUENCE [LARGE SCALE GENOMIC DNA]</scope>
    <source>
        <strain evidence="1 2">SWCO2</strain>
    </source>
</reference>
<evidence type="ECO:0000313" key="1">
    <source>
        <dbReference type="EMBL" id="RGE46666.1"/>
    </source>
</evidence>
<dbReference type="AlphaFoldDB" id="A0A373FR73"/>
<proteinExistence type="predicted"/>
<evidence type="ECO:0000313" key="2">
    <source>
        <dbReference type="Proteomes" id="UP000261948"/>
    </source>
</evidence>
<comment type="caution">
    <text evidence="1">The sequence shown here is derived from an EMBL/GenBank/DDBJ whole genome shotgun (WGS) entry which is preliminary data.</text>
</comment>
<protein>
    <submittedName>
        <fullName evidence="1">Uncharacterized protein</fullName>
    </submittedName>
</protein>
<keyword evidence="2" id="KW-1185">Reference proteome</keyword>
<name>A0A373FR73_COMTE</name>
<dbReference type="Proteomes" id="UP000261948">
    <property type="component" value="Unassembled WGS sequence"/>
</dbReference>
<organism evidence="1 2">
    <name type="scientific">Comamonas testosteroni</name>
    <name type="common">Pseudomonas testosteroni</name>
    <dbReference type="NCBI Taxonomy" id="285"/>
    <lineage>
        <taxon>Bacteria</taxon>
        <taxon>Pseudomonadati</taxon>
        <taxon>Pseudomonadota</taxon>
        <taxon>Betaproteobacteria</taxon>
        <taxon>Burkholderiales</taxon>
        <taxon>Comamonadaceae</taxon>
        <taxon>Comamonas</taxon>
    </lineage>
</organism>
<dbReference type="OrthoDB" id="8910719at2"/>
<sequence>MPRTPSSPADRPKWLRFEAGNEVSERLFKNGADWRKRKQYPEIKPLVDYTRDDYLRLAWELLRRMPRYRHQIFKLAEFGIASPSFFRTSKHHFYSSENPPRFPGWRNYPLLGHYCDPPIHKGDSFEAYLARLGWSDEKKDNEGQPWFVMNRHKWVTDFWGLEYLPNPQTEYEALRGKRVFASPATLITHVSADSPADRPQVLNTYLRSNEVMSRLRLDVSFDLQVQALQKEFAHAQRVALDRKERALDPLPRPGRRKPGKAVVVGDDDDFHIQSRDVAKAGRVVIKHIELHPFWLRTWDAVAEARIRQGTMNPRMDRSEISGLFASEYNKYGIKQPSRPNAALNLRRQNTDLDKMVIEATKNSAMVPNWRARSEKYIEESDDAFRQIVAMAFAMKAD</sequence>
<gene>
    <name evidence="1" type="ORF">DZC30_02500</name>
</gene>